<dbReference type="SUPFAM" id="SSF160904">
    <property type="entry name" value="Jann2411-like"/>
    <property type="match status" value="1"/>
</dbReference>
<dbReference type="InterPro" id="IPR021005">
    <property type="entry name" value="Znf_CGNR"/>
</dbReference>
<protein>
    <recommendedName>
        <fullName evidence="1">Zinc finger CGNR domain-containing protein</fullName>
    </recommendedName>
</protein>
<dbReference type="PANTHER" id="PTHR35525">
    <property type="entry name" value="BLL6575 PROTEIN"/>
    <property type="match status" value="1"/>
</dbReference>
<dbReference type="Pfam" id="PF11706">
    <property type="entry name" value="zf-CGNR"/>
    <property type="match status" value="1"/>
</dbReference>
<accession>A0A6J4MIN5</accession>
<dbReference type="PANTHER" id="PTHR35525:SF3">
    <property type="entry name" value="BLL6575 PROTEIN"/>
    <property type="match status" value="1"/>
</dbReference>
<dbReference type="InterPro" id="IPR010852">
    <property type="entry name" value="ABATE"/>
</dbReference>
<organism evidence="2">
    <name type="scientific">uncultured Nocardioidaceae bacterium</name>
    <dbReference type="NCBI Taxonomy" id="253824"/>
    <lineage>
        <taxon>Bacteria</taxon>
        <taxon>Bacillati</taxon>
        <taxon>Actinomycetota</taxon>
        <taxon>Actinomycetes</taxon>
        <taxon>Propionibacteriales</taxon>
        <taxon>Nocardioidaceae</taxon>
        <taxon>environmental samples</taxon>
    </lineage>
</organism>
<gene>
    <name evidence="2" type="ORF">AVDCRST_MAG46-3154</name>
</gene>
<dbReference type="EMBL" id="CADCUD010000219">
    <property type="protein sequence ID" value="CAA9359248.1"/>
    <property type="molecule type" value="Genomic_DNA"/>
</dbReference>
<dbReference type="Gene3D" id="1.10.3300.10">
    <property type="entry name" value="Jann2411-like domain"/>
    <property type="match status" value="1"/>
</dbReference>
<proteinExistence type="predicted"/>
<sequence length="194" mass="21313">MAVPDPTSPSTIAGAPGHVRLVGDFVNTVEHQTAEESLETAAQLHQWFAERGMLGPEAHLTPGDLALARTLREGLRNVLLTHAGHQPDPAAIDALNRMLASVDVRVEFDHAGRQRLVPATSGTFQQAFTPILEAIRLSAQDQTWERLKVCARDSCRWAFYDTSRNRAGRWCSMAGCGNHVKMKRSYATRKASQG</sequence>
<dbReference type="InterPro" id="IPR023286">
    <property type="entry name" value="ABATE_dom_sf"/>
</dbReference>
<feature type="domain" description="Zinc finger CGNR" evidence="1">
    <location>
        <begin position="146"/>
        <end position="187"/>
    </location>
</feature>
<dbReference type="AlphaFoldDB" id="A0A6J4MIN5"/>
<evidence type="ECO:0000313" key="2">
    <source>
        <dbReference type="EMBL" id="CAA9359248.1"/>
    </source>
</evidence>
<dbReference type="Pfam" id="PF07336">
    <property type="entry name" value="ABATE"/>
    <property type="match status" value="1"/>
</dbReference>
<reference evidence="2" key="1">
    <citation type="submission" date="2020-02" db="EMBL/GenBank/DDBJ databases">
        <authorList>
            <person name="Meier V. D."/>
        </authorList>
    </citation>
    <scope>NUCLEOTIDE SEQUENCE</scope>
    <source>
        <strain evidence="2">AVDCRST_MAG46</strain>
    </source>
</reference>
<name>A0A6J4MIN5_9ACTN</name>
<evidence type="ECO:0000259" key="1">
    <source>
        <dbReference type="Pfam" id="PF11706"/>
    </source>
</evidence>